<organism evidence="2 3">
    <name type="scientific">Microbacterium aquimaris</name>
    <dbReference type="NCBI Taxonomy" id="459816"/>
    <lineage>
        <taxon>Bacteria</taxon>
        <taxon>Bacillati</taxon>
        <taxon>Actinomycetota</taxon>
        <taxon>Actinomycetes</taxon>
        <taxon>Micrococcales</taxon>
        <taxon>Microbacteriaceae</taxon>
        <taxon>Microbacterium</taxon>
    </lineage>
</organism>
<evidence type="ECO:0000313" key="3">
    <source>
        <dbReference type="Proteomes" id="UP001291912"/>
    </source>
</evidence>
<dbReference type="InterPro" id="IPR029058">
    <property type="entry name" value="AB_hydrolase_fold"/>
</dbReference>
<evidence type="ECO:0000259" key="1">
    <source>
        <dbReference type="Pfam" id="PF00326"/>
    </source>
</evidence>
<proteinExistence type="predicted"/>
<dbReference type="EMBL" id="JAWJYN010000001">
    <property type="protein sequence ID" value="MDZ8161741.1"/>
    <property type="molecule type" value="Genomic_DNA"/>
</dbReference>
<dbReference type="PANTHER" id="PTHR43056:SF5">
    <property type="entry name" value="PEPTIDASE S9 PROLYL OLIGOPEPTIDASE CATALYTIC DOMAIN-CONTAINING PROTEIN"/>
    <property type="match status" value="1"/>
</dbReference>
<dbReference type="InterPro" id="IPR011042">
    <property type="entry name" value="6-blade_b-propeller_TolB-like"/>
</dbReference>
<dbReference type="Gene3D" id="3.40.50.1820">
    <property type="entry name" value="alpha/beta hydrolase"/>
    <property type="match status" value="1"/>
</dbReference>
<reference evidence="2 3" key="1">
    <citation type="submission" date="2023-10" db="EMBL/GenBank/DDBJ databases">
        <title>Microbacterium xanthum sp. nov., isolated from seaweed.</title>
        <authorList>
            <person name="Lee S.D."/>
        </authorList>
    </citation>
    <scope>NUCLEOTIDE SEQUENCE [LARGE SCALE GENOMIC DNA]</scope>
    <source>
        <strain evidence="2 3">KCTC 19124</strain>
    </source>
</reference>
<keyword evidence="3" id="KW-1185">Reference proteome</keyword>
<dbReference type="SUPFAM" id="SSF53474">
    <property type="entry name" value="alpha/beta-Hydrolases"/>
    <property type="match status" value="1"/>
</dbReference>
<feature type="domain" description="Peptidase S9 prolyl oligopeptidase catalytic" evidence="1">
    <location>
        <begin position="423"/>
        <end position="628"/>
    </location>
</feature>
<dbReference type="InterPro" id="IPR001375">
    <property type="entry name" value="Peptidase_S9_cat"/>
</dbReference>
<protein>
    <submittedName>
        <fullName evidence="2">Prolyl oligopeptidase family serine peptidase</fullName>
    </submittedName>
</protein>
<dbReference type="SUPFAM" id="SSF69322">
    <property type="entry name" value="Tricorn protease domain 2"/>
    <property type="match status" value="1"/>
</dbReference>
<name>A0ABU5N6P0_9MICO</name>
<dbReference type="InterPro" id="IPR050585">
    <property type="entry name" value="Xaa-Pro_dipeptidyl-ppase/CocE"/>
</dbReference>
<comment type="caution">
    <text evidence="2">The sequence shown here is derived from an EMBL/GenBank/DDBJ whole genome shotgun (WGS) entry which is preliminary data.</text>
</comment>
<evidence type="ECO:0000313" key="2">
    <source>
        <dbReference type="EMBL" id="MDZ8161741.1"/>
    </source>
</evidence>
<dbReference type="Proteomes" id="UP001291912">
    <property type="component" value="Unassembled WGS sequence"/>
</dbReference>
<dbReference type="PANTHER" id="PTHR43056">
    <property type="entry name" value="PEPTIDASE S9 PROLYL OLIGOPEPTIDASE"/>
    <property type="match status" value="1"/>
</dbReference>
<dbReference type="RefSeq" id="WP_194425220.1">
    <property type="nucleotide sequence ID" value="NZ_BAAAPT010000001.1"/>
</dbReference>
<gene>
    <name evidence="2" type="ORF">R2Q92_07790</name>
</gene>
<accession>A0ABU5N6P0</accession>
<sequence length="641" mass="67331">MTSALPYGSWPSPITAAAASAASSRIDGARFVGEDVWWGEPVPEQAGRVAVRRRGADGTVRDVLPEPWNARSGVHEYGGGAWAAADDGTLYFVEKSDQRIYSVVDGEVRPLTPATGDVRHGGLVWRDGALLAVREEHRPGRRVPDRAIVRVPVDGSAASDADLVIPLVGGSDFLAQPALSPDGTHLAWVAWDHPNMPWERAEVRVGRLDDGAVRTWTAPVTGDRSALQPRWLDDETLLYADDASGRWNLMRWHVGGPAPTASFSPADADTGGGLWVLGLSWYAVAGDRIVAVRTDGADQVVAIDPLSGLAEALPVPAVSGVVVEDARGPKALVSGAAPTGGSGLWVVDTTGGTVSPLREASLPWPDAWTPRATPVAVDGPSGPVYAFAYPPTNPDVVAVDGERPPYVVLVHGGPTAHVGPVASARTTYLTSRGIGVLDVNYGGSTGYGRAYRERLRGQWGVVDVQDVIAAAQGLIEGGLADPARIAIAGGSAGGWTVLGAMVAGDVFGAGISRYGVGDARALAEDTHDFEARYLDGLIGPLPQAEHLYLDRSPLTHAEHFSAPLLLLQGSEDAVVPPAQSEAIRDALAARGIPHAYVLYEGEGHGFRRAETIVHAIESEYAFLGAVFGFDTPGVHAVPLRR</sequence>
<dbReference type="Pfam" id="PF00326">
    <property type="entry name" value="Peptidase_S9"/>
    <property type="match status" value="1"/>
</dbReference>
<dbReference type="Gene3D" id="2.120.10.30">
    <property type="entry name" value="TolB, C-terminal domain"/>
    <property type="match status" value="1"/>
</dbReference>